<feature type="region of interest" description="Disordered" evidence="4">
    <location>
        <begin position="300"/>
        <end position="322"/>
    </location>
</feature>
<feature type="compositionally biased region" description="Basic and acidic residues" evidence="4">
    <location>
        <begin position="529"/>
        <end position="542"/>
    </location>
</feature>
<feature type="compositionally biased region" description="Polar residues" evidence="4">
    <location>
        <begin position="560"/>
        <end position="589"/>
    </location>
</feature>
<dbReference type="PANTHER" id="PTHR45789">
    <property type="entry name" value="FI18025P1"/>
    <property type="match status" value="1"/>
</dbReference>
<evidence type="ECO:0000256" key="3">
    <source>
        <dbReference type="PROSITE-ProRule" id="PRU00267"/>
    </source>
</evidence>
<feature type="compositionally biased region" description="Polar residues" evidence="4">
    <location>
        <begin position="39"/>
        <end position="48"/>
    </location>
</feature>
<keyword evidence="1 3" id="KW-0238">DNA-binding</keyword>
<feature type="compositionally biased region" description="Basic residues" evidence="4">
    <location>
        <begin position="65"/>
        <end position="75"/>
    </location>
</feature>
<organism evidence="6 7">
    <name type="scientific">Tegillarca granosa</name>
    <name type="common">Malaysian cockle</name>
    <name type="synonym">Anadara granosa</name>
    <dbReference type="NCBI Taxonomy" id="220873"/>
    <lineage>
        <taxon>Eukaryota</taxon>
        <taxon>Metazoa</taxon>
        <taxon>Spiralia</taxon>
        <taxon>Lophotrochozoa</taxon>
        <taxon>Mollusca</taxon>
        <taxon>Bivalvia</taxon>
        <taxon>Autobranchia</taxon>
        <taxon>Pteriomorphia</taxon>
        <taxon>Arcoida</taxon>
        <taxon>Arcoidea</taxon>
        <taxon>Arcidae</taxon>
        <taxon>Tegillarca</taxon>
    </lineage>
</organism>
<gene>
    <name evidence="6" type="ORF">KUTeg_022841</name>
</gene>
<reference evidence="6 7" key="1">
    <citation type="submission" date="2022-12" db="EMBL/GenBank/DDBJ databases">
        <title>Chromosome-level genome of Tegillarca granosa.</title>
        <authorList>
            <person name="Kim J."/>
        </authorList>
    </citation>
    <scope>NUCLEOTIDE SEQUENCE [LARGE SCALE GENOMIC DNA]</scope>
    <source>
        <strain evidence="6">Teg-2019</strain>
        <tissue evidence="6">Adductor muscle</tissue>
    </source>
</reference>
<feature type="compositionally biased region" description="Polar residues" evidence="4">
    <location>
        <begin position="85"/>
        <end position="102"/>
    </location>
</feature>
<feature type="region of interest" description="Disordered" evidence="4">
    <location>
        <begin position="1"/>
        <end position="108"/>
    </location>
</feature>
<dbReference type="InterPro" id="IPR009071">
    <property type="entry name" value="HMG_box_dom"/>
</dbReference>
<feature type="compositionally biased region" description="Basic and acidic residues" evidence="4">
    <location>
        <begin position="12"/>
        <end position="28"/>
    </location>
</feature>
<dbReference type="EMBL" id="JARBDR010000921">
    <property type="protein sequence ID" value="KAJ8298781.1"/>
    <property type="molecule type" value="Genomic_DNA"/>
</dbReference>
<evidence type="ECO:0000313" key="6">
    <source>
        <dbReference type="EMBL" id="KAJ8298781.1"/>
    </source>
</evidence>
<keyword evidence="7" id="KW-1185">Reference proteome</keyword>
<dbReference type="InterPro" id="IPR051356">
    <property type="entry name" value="SOX/SOX-like_TF"/>
</dbReference>
<name>A0ABQ9E4W0_TEGGR</name>
<evidence type="ECO:0000259" key="5">
    <source>
        <dbReference type="PROSITE" id="PS50118"/>
    </source>
</evidence>
<accession>A0ABQ9E4W0</accession>
<comment type="caution">
    <text evidence="6">The sequence shown here is derived from an EMBL/GenBank/DDBJ whole genome shotgun (WGS) entry which is preliminary data.</text>
</comment>
<feature type="compositionally biased region" description="Polar residues" evidence="4">
    <location>
        <begin position="222"/>
        <end position="251"/>
    </location>
</feature>
<evidence type="ECO:0000313" key="7">
    <source>
        <dbReference type="Proteomes" id="UP001217089"/>
    </source>
</evidence>
<proteinExistence type="predicted"/>
<evidence type="ECO:0000256" key="2">
    <source>
        <dbReference type="ARBA" id="ARBA00023242"/>
    </source>
</evidence>
<dbReference type="Proteomes" id="UP001217089">
    <property type="component" value="Unassembled WGS sequence"/>
</dbReference>
<feature type="domain" description="HMG box" evidence="5">
    <location>
        <begin position="468"/>
        <end position="504"/>
    </location>
</feature>
<keyword evidence="2 3" id="KW-0539">Nucleus</keyword>
<dbReference type="Gene3D" id="1.10.30.10">
    <property type="entry name" value="High mobility group box domain"/>
    <property type="match status" value="1"/>
</dbReference>
<feature type="compositionally biased region" description="Low complexity" evidence="4">
    <location>
        <begin position="194"/>
        <end position="205"/>
    </location>
</feature>
<dbReference type="PANTHER" id="PTHR45789:SF2">
    <property type="entry name" value="FI18025P1"/>
    <property type="match status" value="1"/>
</dbReference>
<feature type="region of interest" description="Disordered" evidence="4">
    <location>
        <begin position="498"/>
        <end position="589"/>
    </location>
</feature>
<dbReference type="Pfam" id="PF00505">
    <property type="entry name" value="HMG_box"/>
    <property type="match status" value="1"/>
</dbReference>
<evidence type="ECO:0000256" key="1">
    <source>
        <dbReference type="ARBA" id="ARBA00023125"/>
    </source>
</evidence>
<dbReference type="InterPro" id="IPR036910">
    <property type="entry name" value="HMG_box_dom_sf"/>
</dbReference>
<dbReference type="SMART" id="SM00398">
    <property type="entry name" value="HMG"/>
    <property type="match status" value="1"/>
</dbReference>
<evidence type="ECO:0000256" key="4">
    <source>
        <dbReference type="SAM" id="MobiDB-lite"/>
    </source>
</evidence>
<feature type="DNA-binding region" description="HMG box" evidence="3">
    <location>
        <begin position="468"/>
        <end position="504"/>
    </location>
</feature>
<feature type="region of interest" description="Disordered" evidence="4">
    <location>
        <begin position="176"/>
        <end position="251"/>
    </location>
</feature>
<sequence length="589" mass="65182">MSSKRKNTPTKLPKDDVVSERPNSKDFDCNNIESESDIENSNLQIVTRSDSESQDSDSGSDRPPSKKQRILQHVKHYSDSDQETELSSTNLNNNHCTKSSLGLHTRKSMESVLRRLSAKPDNSDSEMENNNMAGRKQDTKVIESIQVLLSDGSLTDKERRLSEMITQLQSLKENISKQKETEVPEEKTEIKNVSSSAAAMQSHASKTSSPVTIETRRPSMSPPTATSPYNRVSPQSLPSPAQMKQHSPHMSTANNSWVELRKTNTAPELPLNLSKPRSDIKTERVDDGYNLAMEDKREAVVTPPPAHSNHRRQTSSSTPPAEVTSFVGVRSPFGLPHYVTSPYMMGNPLQMSAMLNNLTAHSSVLNGKSLSSESDKESLVQEVLARQLNHSVSGPVFPGLHLPMYNSAALSQMPQLTGATTVKERQIESQSEDSQSNGNYVQHLQSKMFGAKIIRAQKDKNDPAKPHVKRPMNAFMVWAREERRKILKACPDMHNSNISKILGESGSNSAFDQSEQELNSSGMMNGLSHIDHSPLRGMKHDDSSDDDDNMSDNIDPSSDTSMDTPMSYSESMTNHTSNGSVTFPEMTTS</sequence>
<protein>
    <recommendedName>
        <fullName evidence="5">HMG box domain-containing protein</fullName>
    </recommendedName>
</protein>
<dbReference type="SUPFAM" id="SSF47095">
    <property type="entry name" value="HMG-box"/>
    <property type="match status" value="1"/>
</dbReference>
<feature type="compositionally biased region" description="Basic and acidic residues" evidence="4">
    <location>
        <begin position="176"/>
        <end position="190"/>
    </location>
</feature>
<dbReference type="PROSITE" id="PS50118">
    <property type="entry name" value="HMG_BOX_2"/>
    <property type="match status" value="1"/>
</dbReference>
<feature type="compositionally biased region" description="Polar residues" evidence="4">
    <location>
        <begin position="498"/>
        <end position="523"/>
    </location>
</feature>